<keyword evidence="1" id="KW-0812">Transmembrane</keyword>
<dbReference type="GeneID" id="77217896"/>
<dbReference type="AlphaFoldDB" id="A0A0M3QB48"/>
<dbReference type="RefSeq" id="WP_003640260.1">
    <property type="nucleotide sequence ID" value="NZ_AP028145.1"/>
</dbReference>
<keyword evidence="1" id="KW-0472">Membrane</keyword>
<dbReference type="EMBL" id="LUWI01000010">
    <property type="protein sequence ID" value="KZU07150.1"/>
    <property type="molecule type" value="Genomic_DNA"/>
</dbReference>
<comment type="caution">
    <text evidence="5">The sequence shown here is derived from an EMBL/GenBank/DDBJ whole genome shotgun (WGS) entry which is preliminary data.</text>
</comment>
<accession>A0A0M3QB48</accession>
<dbReference type="EMBL" id="MCOL01000001">
    <property type="protein sequence ID" value="ODO61456.1"/>
    <property type="molecule type" value="Genomic_DNA"/>
</dbReference>
<dbReference type="Proteomes" id="UP000076872">
    <property type="component" value="Unassembled WGS sequence"/>
</dbReference>
<gene>
    <name evidence="3" type="ORF">Lp19_2889</name>
    <name evidence="5" type="ORF">LPJSA22_01434</name>
    <name evidence="4" type="ORF">NAB2_3177</name>
    <name evidence="2" type="ORF">Nizo2260_0691</name>
</gene>
<proteinExistence type="predicted"/>
<dbReference type="Proteomes" id="UP000094892">
    <property type="component" value="Unassembled WGS sequence"/>
</dbReference>
<dbReference type="EMBL" id="LUXM01000040">
    <property type="protein sequence ID" value="KZU91603.1"/>
    <property type="molecule type" value="Genomic_DNA"/>
</dbReference>
<sequence length="54" mass="6052">MALFVNFLIIALIIGAAGYQIYRVVKRAKKGKCAACDYDCEAKKMLNKAQKQQN</sequence>
<protein>
    <submittedName>
        <fullName evidence="5">Uncharacterized protein</fullName>
    </submittedName>
</protein>
<reference evidence="5 9" key="2">
    <citation type="submission" date="2016-08" db="EMBL/GenBank/DDBJ databases">
        <title>Genome sequencing of Lactobacillus plantarum JSA22, isolated from fermented soybean paste.</title>
        <authorList>
            <person name="Choi H.S."/>
        </authorList>
    </citation>
    <scope>NUCLEOTIDE SEQUENCE [LARGE SCALE GENOMIC DNA]</scope>
    <source>
        <strain evidence="5 9">JSA22</strain>
    </source>
</reference>
<dbReference type="PATRIC" id="fig|1590.143.peg.1947"/>
<dbReference type="EMBL" id="LUXO01000038">
    <property type="protein sequence ID" value="KZV00637.1"/>
    <property type="molecule type" value="Genomic_DNA"/>
</dbReference>
<evidence type="ECO:0000313" key="3">
    <source>
        <dbReference type="EMBL" id="KZU91603.1"/>
    </source>
</evidence>
<evidence type="ECO:0000313" key="7">
    <source>
        <dbReference type="Proteomes" id="UP000076882"/>
    </source>
</evidence>
<organism evidence="5 9">
    <name type="scientific">Lactiplantibacillus plantarum</name>
    <name type="common">Lactobacillus plantarum</name>
    <dbReference type="NCBI Taxonomy" id="1590"/>
    <lineage>
        <taxon>Bacteria</taxon>
        <taxon>Bacillati</taxon>
        <taxon>Bacillota</taxon>
        <taxon>Bacilli</taxon>
        <taxon>Lactobacillales</taxon>
        <taxon>Lactobacillaceae</taxon>
        <taxon>Lactiplantibacillus</taxon>
    </lineage>
</organism>
<reference evidence="6 7" key="1">
    <citation type="submission" date="2016-03" db="EMBL/GenBank/DDBJ databases">
        <title>Comparative genomics of 54 Lactobacillus plantarum strains reveals genomic uncoupling from niche constraints.</title>
        <authorList>
            <person name="Martino M.E."/>
        </authorList>
    </citation>
    <scope>NUCLEOTIDE SEQUENCE [LARGE SCALE GENOMIC DNA]</scope>
    <source>
        <strain evidence="3 7">19.1</strain>
        <strain evidence="4 6">NAB2</strain>
        <strain evidence="2 8">Nizo2260</strain>
    </source>
</reference>
<evidence type="ECO:0000256" key="1">
    <source>
        <dbReference type="SAM" id="Phobius"/>
    </source>
</evidence>
<name>A0A0M3QB48_LACPN</name>
<evidence type="ECO:0000313" key="6">
    <source>
        <dbReference type="Proteomes" id="UP000076872"/>
    </source>
</evidence>
<dbReference type="Pfam" id="PF12669">
    <property type="entry name" value="FeoB_associated"/>
    <property type="match status" value="1"/>
</dbReference>
<evidence type="ECO:0000313" key="9">
    <source>
        <dbReference type="Proteomes" id="UP000094892"/>
    </source>
</evidence>
<evidence type="ECO:0000313" key="5">
    <source>
        <dbReference type="EMBL" id="ODO61456.1"/>
    </source>
</evidence>
<evidence type="ECO:0000313" key="4">
    <source>
        <dbReference type="EMBL" id="KZV00637.1"/>
    </source>
</evidence>
<dbReference type="Proteomes" id="UP000076989">
    <property type="component" value="Unassembled WGS sequence"/>
</dbReference>
<feature type="transmembrane region" description="Helical" evidence="1">
    <location>
        <begin position="6"/>
        <end position="22"/>
    </location>
</feature>
<keyword evidence="1" id="KW-1133">Transmembrane helix</keyword>
<dbReference type="Proteomes" id="UP000076882">
    <property type="component" value="Unassembled WGS sequence"/>
</dbReference>
<evidence type="ECO:0000313" key="8">
    <source>
        <dbReference type="Proteomes" id="UP000076989"/>
    </source>
</evidence>
<evidence type="ECO:0000313" key="2">
    <source>
        <dbReference type="EMBL" id="KZU07150.1"/>
    </source>
</evidence>